<dbReference type="Pfam" id="PF00089">
    <property type="entry name" value="Trypsin"/>
    <property type="match status" value="1"/>
</dbReference>
<keyword evidence="11" id="KW-1185">Reference proteome</keyword>
<keyword evidence="2" id="KW-0964">Secreted</keyword>
<dbReference type="InterPro" id="IPR043504">
    <property type="entry name" value="Peptidase_S1_PA_chymotrypsin"/>
</dbReference>
<keyword evidence="8" id="KW-1015">Disulfide bond</keyword>
<comment type="subcellular location">
    <subcellularLocation>
        <location evidence="1">Secreted</location>
    </subcellularLocation>
</comment>
<keyword evidence="7" id="KW-0865">Zymogen</keyword>
<evidence type="ECO:0000256" key="8">
    <source>
        <dbReference type="ARBA" id="ARBA00023157"/>
    </source>
</evidence>
<proteinExistence type="predicted"/>
<evidence type="ECO:0000256" key="3">
    <source>
        <dbReference type="ARBA" id="ARBA00022670"/>
    </source>
</evidence>
<dbReference type="GO" id="GO:0006508">
    <property type="term" value="P:proteolysis"/>
    <property type="evidence" value="ECO:0007669"/>
    <property type="project" value="UniProtKB-KW"/>
</dbReference>
<dbReference type="Pfam" id="PF16030">
    <property type="entry name" value="GD_N"/>
    <property type="match status" value="1"/>
</dbReference>
<keyword evidence="3 12" id="KW-0645">Protease</keyword>
<dbReference type="PANTHER" id="PTHR24260">
    <property type="match status" value="1"/>
</dbReference>
<dbReference type="InterPro" id="IPR009003">
    <property type="entry name" value="Peptidase_S1_PA"/>
</dbReference>
<dbReference type="PRINTS" id="PR00722">
    <property type="entry name" value="CHYMOTRYPSIN"/>
</dbReference>
<dbReference type="InterPro" id="IPR001254">
    <property type="entry name" value="Trypsin_dom"/>
</dbReference>
<dbReference type="PROSITE" id="PS50240">
    <property type="entry name" value="TRYPSIN_DOM"/>
    <property type="match status" value="1"/>
</dbReference>
<reference evidence="12" key="1">
    <citation type="submission" date="2025-08" db="UniProtKB">
        <authorList>
            <consortium name="RefSeq"/>
        </authorList>
    </citation>
    <scope>IDENTIFICATION</scope>
    <source>
        <strain evidence="12">11010-0011.00</strain>
        <tissue evidence="12">Whole body</tissue>
    </source>
</reference>
<evidence type="ECO:0000256" key="2">
    <source>
        <dbReference type="ARBA" id="ARBA00022525"/>
    </source>
</evidence>
<dbReference type="RefSeq" id="XP_030371339.1">
    <property type="nucleotide sequence ID" value="XM_030515479.1"/>
</dbReference>
<organism evidence="11 12">
    <name type="scientific">Drosophila lebanonensis</name>
    <name type="common">Fruit fly</name>
    <name type="synonym">Scaptodrosophila lebanonensis</name>
    <dbReference type="NCBI Taxonomy" id="7225"/>
    <lineage>
        <taxon>Eukaryota</taxon>
        <taxon>Metazoa</taxon>
        <taxon>Ecdysozoa</taxon>
        <taxon>Arthropoda</taxon>
        <taxon>Hexapoda</taxon>
        <taxon>Insecta</taxon>
        <taxon>Pterygota</taxon>
        <taxon>Neoptera</taxon>
        <taxon>Endopterygota</taxon>
        <taxon>Diptera</taxon>
        <taxon>Brachycera</taxon>
        <taxon>Muscomorpha</taxon>
        <taxon>Ephydroidea</taxon>
        <taxon>Drosophilidae</taxon>
        <taxon>Scaptodrosophila</taxon>
    </lineage>
</organism>
<dbReference type="GeneID" id="115621745"/>
<evidence type="ECO:0000313" key="12">
    <source>
        <dbReference type="RefSeq" id="XP_030371339.1"/>
    </source>
</evidence>
<dbReference type="Gene3D" id="2.40.10.10">
    <property type="entry name" value="Trypsin-like serine proteases"/>
    <property type="match status" value="1"/>
</dbReference>
<dbReference type="InterPro" id="IPR031986">
    <property type="entry name" value="GD_N"/>
</dbReference>
<accession>A0A6J2T5N4</accession>
<feature type="chain" id="PRO_5026768292" evidence="9">
    <location>
        <begin position="25"/>
        <end position="538"/>
    </location>
</feature>
<dbReference type="SUPFAM" id="SSF50494">
    <property type="entry name" value="Trypsin-like serine proteases"/>
    <property type="match status" value="1"/>
</dbReference>
<gene>
    <name evidence="12" type="primary">LOC115621745</name>
</gene>
<feature type="domain" description="Peptidase S1" evidence="10">
    <location>
        <begin position="297"/>
        <end position="538"/>
    </location>
</feature>
<dbReference type="GO" id="GO:0005576">
    <property type="term" value="C:extracellular region"/>
    <property type="evidence" value="ECO:0007669"/>
    <property type="project" value="UniProtKB-SubCell"/>
</dbReference>
<evidence type="ECO:0000259" key="10">
    <source>
        <dbReference type="PROSITE" id="PS50240"/>
    </source>
</evidence>
<evidence type="ECO:0000256" key="7">
    <source>
        <dbReference type="ARBA" id="ARBA00023145"/>
    </source>
</evidence>
<dbReference type="SMART" id="SM00020">
    <property type="entry name" value="Tryp_SPc"/>
    <property type="match status" value="1"/>
</dbReference>
<keyword evidence="4 9" id="KW-0732">Signal</keyword>
<evidence type="ECO:0000256" key="6">
    <source>
        <dbReference type="ARBA" id="ARBA00022825"/>
    </source>
</evidence>
<evidence type="ECO:0000256" key="4">
    <source>
        <dbReference type="ARBA" id="ARBA00022729"/>
    </source>
</evidence>
<dbReference type="InterPro" id="IPR051333">
    <property type="entry name" value="CLIP_Serine_Protease"/>
</dbReference>
<sequence>MQMMVMKWLISLASTLTISWTCNAQLLPENNCAQYFQYVSDLPGTWRGEIMLPQLSIGRNRLEVRFSQRGVTDQSVVGQLLPHPDEATVRDSIGTQRAVKFRLQLIPDASGTLAKLTVFKLNGRQLCAGNEYERPNSFFNRFYEIHKNSIPAQSFNTLPVYNEQPNLVVNTLYFTQDQKPGAGFEVLPVPTTKPMPPVYAPPATATLDPWAICSFPCQQAGMSWLPPPTTAVTPGAVQFTNTQRSRFNPLPVPVPAEPAAAPPPPPPTIAAIPIQPPIRKTTLAVICGREGTITPFIQNGHQFPRGKYPWLAAIYHKESLTLAFKCGGSLISSSMVITAAHCVYKVREDRVLVGLGRYDLENYYEEGAEPREVTNIRTHPEYSTLVVPDADIALLTLERPVSFNDVIGPICLWQDTDTVITAETGSIAGWGTDERGNSMTRFPRVVEAAIASDVDCVRTWKLQSKTSNRTLCAGNLDNSGPCLGDSGGGLMVKRNNRWLLRGIVSLGERGTPGQCNLNQYVLYCDLSKHMAWIMQHFI</sequence>
<dbReference type="CDD" id="cd00190">
    <property type="entry name" value="Tryp_SPc"/>
    <property type="match status" value="1"/>
</dbReference>
<dbReference type="GO" id="GO:0004252">
    <property type="term" value="F:serine-type endopeptidase activity"/>
    <property type="evidence" value="ECO:0007669"/>
    <property type="project" value="InterPro"/>
</dbReference>
<dbReference type="Proteomes" id="UP000504634">
    <property type="component" value="Unplaced"/>
</dbReference>
<evidence type="ECO:0000313" key="11">
    <source>
        <dbReference type="Proteomes" id="UP000504634"/>
    </source>
</evidence>
<dbReference type="PANTHER" id="PTHR24260:SF143">
    <property type="entry name" value="SERINE PROTEASE GD-LIKE PROTEIN"/>
    <property type="match status" value="1"/>
</dbReference>
<protein>
    <submittedName>
        <fullName evidence="12">Serine protease 42</fullName>
    </submittedName>
</protein>
<feature type="signal peptide" evidence="9">
    <location>
        <begin position="1"/>
        <end position="24"/>
    </location>
</feature>
<dbReference type="AlphaFoldDB" id="A0A6J2T5N4"/>
<dbReference type="PROSITE" id="PS00134">
    <property type="entry name" value="TRYPSIN_HIS"/>
    <property type="match status" value="1"/>
</dbReference>
<dbReference type="InterPro" id="IPR001314">
    <property type="entry name" value="Peptidase_S1A"/>
</dbReference>
<dbReference type="InterPro" id="IPR018114">
    <property type="entry name" value="TRYPSIN_HIS"/>
</dbReference>
<keyword evidence="5" id="KW-0378">Hydrolase</keyword>
<name>A0A6J2T5N4_DROLE</name>
<evidence type="ECO:0000256" key="1">
    <source>
        <dbReference type="ARBA" id="ARBA00004613"/>
    </source>
</evidence>
<dbReference type="OrthoDB" id="238681at2759"/>
<keyword evidence="6" id="KW-0720">Serine protease</keyword>
<dbReference type="FunFam" id="2.40.10.10:FF:000146">
    <property type="entry name" value="Serine protease 53"/>
    <property type="match status" value="1"/>
</dbReference>
<evidence type="ECO:0000256" key="9">
    <source>
        <dbReference type="SAM" id="SignalP"/>
    </source>
</evidence>
<evidence type="ECO:0000256" key="5">
    <source>
        <dbReference type="ARBA" id="ARBA00022801"/>
    </source>
</evidence>